<feature type="transmembrane region" description="Helical" evidence="6">
    <location>
        <begin position="76"/>
        <end position="95"/>
    </location>
</feature>
<organism evidence="7 8">
    <name type="scientific">Candidatus Manganitrophus noduliformans</name>
    <dbReference type="NCBI Taxonomy" id="2606439"/>
    <lineage>
        <taxon>Bacteria</taxon>
        <taxon>Pseudomonadati</taxon>
        <taxon>Nitrospirota</taxon>
        <taxon>Nitrospiria</taxon>
        <taxon>Candidatus Troglogloeales</taxon>
        <taxon>Candidatus Manganitrophaceae</taxon>
        <taxon>Candidatus Manganitrophus</taxon>
    </lineage>
</organism>
<dbReference type="GO" id="GO:0016020">
    <property type="term" value="C:membrane"/>
    <property type="evidence" value="ECO:0007669"/>
    <property type="project" value="UniProtKB-SubCell"/>
</dbReference>
<feature type="transmembrane region" description="Helical" evidence="6">
    <location>
        <begin position="100"/>
        <end position="121"/>
    </location>
</feature>
<feature type="transmembrane region" description="Helical" evidence="6">
    <location>
        <begin position="249"/>
        <end position="267"/>
    </location>
</feature>
<dbReference type="PANTHER" id="PTHR30238:SF0">
    <property type="entry name" value="THYLAKOID MEMBRANE PROTEIN TERC, CHLOROPLASTIC"/>
    <property type="match status" value="1"/>
</dbReference>
<keyword evidence="5 6" id="KW-0472">Membrane</keyword>
<dbReference type="PANTHER" id="PTHR30238">
    <property type="entry name" value="MEMBRANE BOUND PREDICTED REDOX MODULATOR"/>
    <property type="match status" value="1"/>
</dbReference>
<feature type="transmembrane region" description="Helical" evidence="6">
    <location>
        <begin position="273"/>
        <end position="295"/>
    </location>
</feature>
<feature type="transmembrane region" description="Helical" evidence="6">
    <location>
        <begin position="190"/>
        <end position="214"/>
    </location>
</feature>
<dbReference type="RefSeq" id="WP_168060667.1">
    <property type="nucleotide sequence ID" value="NZ_VTOW01000002.1"/>
</dbReference>
<dbReference type="Pfam" id="PF03741">
    <property type="entry name" value="TerC"/>
    <property type="match status" value="1"/>
</dbReference>
<comment type="caution">
    <text evidence="7">The sequence shown here is derived from an EMBL/GenBank/DDBJ whole genome shotgun (WGS) entry which is preliminary data.</text>
</comment>
<evidence type="ECO:0000256" key="5">
    <source>
        <dbReference type="ARBA" id="ARBA00023136"/>
    </source>
</evidence>
<dbReference type="InterPro" id="IPR022369">
    <property type="entry name" value="Integral_membrane_TerC_rswitch"/>
</dbReference>
<feature type="transmembrane region" description="Helical" evidence="6">
    <location>
        <begin position="127"/>
        <end position="145"/>
    </location>
</feature>
<evidence type="ECO:0000256" key="3">
    <source>
        <dbReference type="ARBA" id="ARBA00022692"/>
    </source>
</evidence>
<evidence type="ECO:0000313" key="7">
    <source>
        <dbReference type="EMBL" id="NKE71750.1"/>
    </source>
</evidence>
<accession>A0A7X6DR00</accession>
<sequence>MWPWILFNLFVLAMLALDLGVFHRKAHVVRLKEALGWSVVWICLALLFNLLIYFWLGQETALQFLAGYVIEKSLSVDNLFVFLLIFSYFSVPSIYQHKILFWGILGALVMRAIFIAAGITLIEKFHWMIYLFGGFLIITGIKMAFQKDKELHPEANPVLRLFRRFVPVTSEYHESRFWVIKEGKRWATPLFVVLLLVETTDVIFAVDSIPAILAVTRDPFIVYTSNVFAILGLRALYFALAGIMQLFHYLHYGLSLILVFVGTKMLISDLYKVPIGIALAVIAGILLISVVASILRPRPEAVPSPPAGQVEEQAGHH</sequence>
<reference evidence="7 8" key="1">
    <citation type="journal article" date="2020" name="Nature">
        <title>Bacterial chemolithoautotrophy via manganese oxidation.</title>
        <authorList>
            <person name="Yu H."/>
            <person name="Leadbetter J.R."/>
        </authorList>
    </citation>
    <scope>NUCLEOTIDE SEQUENCE [LARGE SCALE GENOMIC DNA]</scope>
    <source>
        <strain evidence="7 8">Mn-1</strain>
    </source>
</reference>
<proteinExistence type="inferred from homology"/>
<dbReference type="AlphaFoldDB" id="A0A7X6DR00"/>
<feature type="transmembrane region" description="Helical" evidence="6">
    <location>
        <begin position="6"/>
        <end position="22"/>
    </location>
</feature>
<feature type="transmembrane region" description="Helical" evidence="6">
    <location>
        <begin position="220"/>
        <end position="237"/>
    </location>
</feature>
<comment type="subcellular location">
    <subcellularLocation>
        <location evidence="1">Membrane</location>
        <topology evidence="1">Multi-pass membrane protein</topology>
    </subcellularLocation>
</comment>
<evidence type="ECO:0000256" key="1">
    <source>
        <dbReference type="ARBA" id="ARBA00004141"/>
    </source>
</evidence>
<feature type="transmembrane region" description="Helical" evidence="6">
    <location>
        <begin position="34"/>
        <end position="56"/>
    </location>
</feature>
<name>A0A7X6DR00_9BACT</name>
<keyword evidence="4 6" id="KW-1133">Transmembrane helix</keyword>
<dbReference type="InterPro" id="IPR005496">
    <property type="entry name" value="Integral_membrane_TerC"/>
</dbReference>
<evidence type="ECO:0000256" key="6">
    <source>
        <dbReference type="SAM" id="Phobius"/>
    </source>
</evidence>
<dbReference type="NCBIfam" id="TIGR03718">
    <property type="entry name" value="R_switched_Alx"/>
    <property type="match status" value="1"/>
</dbReference>
<comment type="similarity">
    <text evidence="2">Belongs to the TerC family.</text>
</comment>
<keyword evidence="3 6" id="KW-0812">Transmembrane</keyword>
<evidence type="ECO:0000256" key="2">
    <source>
        <dbReference type="ARBA" id="ARBA00007511"/>
    </source>
</evidence>
<evidence type="ECO:0000313" key="8">
    <source>
        <dbReference type="Proteomes" id="UP000534783"/>
    </source>
</evidence>
<dbReference type="EMBL" id="VTOW01000002">
    <property type="protein sequence ID" value="NKE71750.1"/>
    <property type="molecule type" value="Genomic_DNA"/>
</dbReference>
<gene>
    <name evidence="7" type="ORF">MNODULE_13465</name>
</gene>
<evidence type="ECO:0000256" key="4">
    <source>
        <dbReference type="ARBA" id="ARBA00022989"/>
    </source>
</evidence>
<protein>
    <submittedName>
        <fullName evidence="7">TerC family protein</fullName>
    </submittedName>
</protein>
<dbReference type="Proteomes" id="UP000534783">
    <property type="component" value="Unassembled WGS sequence"/>
</dbReference>
<keyword evidence="8" id="KW-1185">Reference proteome</keyword>